<evidence type="ECO:0000256" key="2">
    <source>
        <dbReference type="SAM" id="MobiDB-lite"/>
    </source>
</evidence>
<name>A0AA85IU66_TRIRE</name>
<evidence type="ECO:0000313" key="3">
    <source>
        <dbReference type="Proteomes" id="UP000050795"/>
    </source>
</evidence>
<feature type="compositionally biased region" description="Low complexity" evidence="2">
    <location>
        <begin position="738"/>
        <end position="765"/>
    </location>
</feature>
<feature type="compositionally biased region" description="Low complexity" evidence="2">
    <location>
        <begin position="406"/>
        <end position="423"/>
    </location>
</feature>
<feature type="region of interest" description="Disordered" evidence="2">
    <location>
        <begin position="1"/>
        <end position="106"/>
    </location>
</feature>
<feature type="compositionally biased region" description="Basic and acidic residues" evidence="2">
    <location>
        <begin position="46"/>
        <end position="58"/>
    </location>
</feature>
<keyword evidence="3" id="KW-1185">Reference proteome</keyword>
<feature type="compositionally biased region" description="Low complexity" evidence="2">
    <location>
        <begin position="816"/>
        <end position="832"/>
    </location>
</feature>
<accession>A0AA85IU66</accession>
<keyword evidence="1" id="KW-0175">Coiled coil</keyword>
<feature type="compositionally biased region" description="Basic residues" evidence="2">
    <location>
        <begin position="85"/>
        <end position="96"/>
    </location>
</feature>
<protein>
    <recommendedName>
        <fullName evidence="5">Lebercilin domain-containing protein</fullName>
    </recommendedName>
</protein>
<feature type="region of interest" description="Disordered" evidence="2">
    <location>
        <begin position="406"/>
        <end position="425"/>
    </location>
</feature>
<feature type="compositionally biased region" description="Polar residues" evidence="2">
    <location>
        <begin position="237"/>
        <end position="246"/>
    </location>
</feature>
<feature type="region of interest" description="Disordered" evidence="2">
    <location>
        <begin position="638"/>
        <end position="660"/>
    </location>
</feature>
<evidence type="ECO:0008006" key="5">
    <source>
        <dbReference type="Google" id="ProtNLM"/>
    </source>
</evidence>
<reference evidence="4" key="2">
    <citation type="submission" date="2023-11" db="UniProtKB">
        <authorList>
            <consortium name="WormBaseParasite"/>
        </authorList>
    </citation>
    <scope>IDENTIFICATION</scope>
</reference>
<feature type="compositionally biased region" description="Acidic residues" evidence="2">
    <location>
        <begin position="35"/>
        <end position="45"/>
    </location>
</feature>
<feature type="compositionally biased region" description="Basic residues" evidence="2">
    <location>
        <begin position="66"/>
        <end position="77"/>
    </location>
</feature>
<feature type="compositionally biased region" description="Polar residues" evidence="2">
    <location>
        <begin position="97"/>
        <end position="106"/>
    </location>
</feature>
<feature type="compositionally biased region" description="Acidic residues" evidence="2">
    <location>
        <begin position="649"/>
        <end position="659"/>
    </location>
</feature>
<feature type="coiled-coil region" evidence="1">
    <location>
        <begin position="139"/>
        <end position="208"/>
    </location>
</feature>
<dbReference type="WBParaSite" id="TREG1_109990.1">
    <property type="protein sequence ID" value="TREG1_109990.1"/>
    <property type="gene ID" value="TREG1_109990"/>
</dbReference>
<feature type="compositionally biased region" description="Basic and acidic residues" evidence="2">
    <location>
        <begin position="638"/>
        <end position="648"/>
    </location>
</feature>
<reference evidence="3" key="1">
    <citation type="submission" date="2022-06" db="EMBL/GenBank/DDBJ databases">
        <authorList>
            <person name="Berger JAMES D."/>
            <person name="Berger JAMES D."/>
        </authorList>
    </citation>
    <scope>NUCLEOTIDE SEQUENCE [LARGE SCALE GENOMIC DNA]</scope>
</reference>
<dbReference type="AlphaFoldDB" id="A0AA85IU66"/>
<feature type="region of interest" description="Disordered" evidence="2">
    <location>
        <begin position="738"/>
        <end position="849"/>
    </location>
</feature>
<sequence>MNIFEHNMNKGVDSKRGSAKAFNHSDFTATPEYSEQYETDSELTDMQERNDSEDRKLPDGNGNLRTQRRNKQIKKLHNPFPIRRNASHRSKSKQHHQTVQTKSNQILTKKVYPNVSCSSSHITASSGLLEMWESNQLALAEANSTIVQLNKELKECKLELKTVQRQYKMQAVRLDKAIGQEADMPQIIDRLNSEVRTLQLRLREKTLQSSADQRKISELLHRVYLLEKSSTCDDKQNQSLDNGSLQSRKKLNKSENTTSELDEEKKKNTKLKHEIHVLTKNFKQQINSTNEKLRCLREKYQILEKSLQEKSLQLQEKSKLLELQNVYSQRIPKHIVLSHLQSSSRQAPSQPPPPAPLLSTMSTSSTTATTTTCLTTFVDDAYDLNDVDQHKAKDLQNKLSTSSKYSYTTTTTTTDNPASSSTSFLPKINSKSIFSQDDGDDNHEDNDDIINDNSLIKVTSHDSAKHTTQSSKQDISNMLSKLKSISSLSKSSQDEHGNKQFDKFENSKKINRVSASSPLNDEKILDDNKENSCGDSVLKNAINGDHVQFNKESKPLNIIGIKQPNQEQSLLAVHEYTSLITNQNDTPILQTCKSFHEDEIFKPIPVNLKSEKYEFSEYDYLKTKQAGDKTMMGMKENSTKENDINHDCDGDDENDDDEETQQKLRLLQTLQQVDKEEKTKQNQKLNLFSTSPQQMVSNEKEDLIKNTFGKAREQELWNDLFGPKKHSNGVDVEWMVNSSSKTNNNPPMNNLNKLNSFNTNTNLNNDKQTVNDSNLNNHKHTKSFTVKKPSWLTPSNKRVNESSEIKKPNSFTFIQSKSNSSNNHNQKLNSSKTPISQINDDSDLEELHI</sequence>
<feature type="compositionally biased region" description="Acidic residues" evidence="2">
    <location>
        <begin position="840"/>
        <end position="849"/>
    </location>
</feature>
<feature type="compositionally biased region" description="Basic and acidic residues" evidence="2">
    <location>
        <begin position="798"/>
        <end position="807"/>
    </location>
</feature>
<feature type="region of interest" description="Disordered" evidence="2">
    <location>
        <begin position="233"/>
        <end position="268"/>
    </location>
</feature>
<feature type="compositionally biased region" description="Basic and acidic residues" evidence="2">
    <location>
        <begin position="492"/>
        <end position="508"/>
    </location>
</feature>
<evidence type="ECO:0000313" key="4">
    <source>
        <dbReference type="WBParaSite" id="TREG1_109990.1"/>
    </source>
</evidence>
<feature type="region of interest" description="Disordered" evidence="2">
    <location>
        <begin position="486"/>
        <end position="515"/>
    </location>
</feature>
<evidence type="ECO:0000256" key="1">
    <source>
        <dbReference type="SAM" id="Coils"/>
    </source>
</evidence>
<proteinExistence type="predicted"/>
<dbReference type="Proteomes" id="UP000050795">
    <property type="component" value="Unassembled WGS sequence"/>
</dbReference>
<feature type="region of interest" description="Disordered" evidence="2">
    <location>
        <begin position="340"/>
        <end position="364"/>
    </location>
</feature>
<feature type="compositionally biased region" description="Polar residues" evidence="2">
    <location>
        <begin position="766"/>
        <end position="776"/>
    </location>
</feature>
<organism evidence="3 4">
    <name type="scientific">Trichobilharzia regenti</name>
    <name type="common">Nasal bird schistosome</name>
    <dbReference type="NCBI Taxonomy" id="157069"/>
    <lineage>
        <taxon>Eukaryota</taxon>
        <taxon>Metazoa</taxon>
        <taxon>Spiralia</taxon>
        <taxon>Lophotrochozoa</taxon>
        <taxon>Platyhelminthes</taxon>
        <taxon>Trematoda</taxon>
        <taxon>Digenea</taxon>
        <taxon>Strigeidida</taxon>
        <taxon>Schistosomatoidea</taxon>
        <taxon>Schistosomatidae</taxon>
        <taxon>Trichobilharzia</taxon>
    </lineage>
</organism>